<dbReference type="AlphaFoldDB" id="A0A410QHA9"/>
<organism evidence="3 4">
    <name type="scientific">Acidilutibacter cellobiosedens</name>
    <dbReference type="NCBI Taxonomy" id="2507161"/>
    <lineage>
        <taxon>Bacteria</taxon>
        <taxon>Bacillati</taxon>
        <taxon>Bacillota</taxon>
        <taxon>Tissierellia</taxon>
        <taxon>Tissierellales</taxon>
        <taxon>Acidilutibacteraceae</taxon>
        <taxon>Acidilutibacter</taxon>
    </lineage>
</organism>
<proteinExistence type="predicted"/>
<dbReference type="KEGG" id="spoa:EQM13_01740"/>
<dbReference type="OrthoDB" id="6165729at2"/>
<evidence type="ECO:0000256" key="2">
    <source>
        <dbReference type="ARBA" id="ARBA00023134"/>
    </source>
</evidence>
<protein>
    <submittedName>
        <fullName evidence="3">Uncharacterized protein</fullName>
    </submittedName>
</protein>
<dbReference type="EMBL" id="CP035282">
    <property type="protein sequence ID" value="QAT63351.1"/>
    <property type="molecule type" value="Genomic_DNA"/>
</dbReference>
<gene>
    <name evidence="3" type="ORF">EQM13_01740</name>
</gene>
<keyword evidence="1" id="KW-0547">Nucleotide-binding</keyword>
<dbReference type="Proteomes" id="UP000287969">
    <property type="component" value="Chromosome"/>
</dbReference>
<dbReference type="Pfam" id="PF09585">
    <property type="entry name" value="Lin0512_fam"/>
    <property type="match status" value="1"/>
</dbReference>
<evidence type="ECO:0000256" key="1">
    <source>
        <dbReference type="ARBA" id="ARBA00022741"/>
    </source>
</evidence>
<name>A0A410QHA9_9FIRM</name>
<keyword evidence="4" id="KW-1185">Reference proteome</keyword>
<dbReference type="GO" id="GO:0005525">
    <property type="term" value="F:GTP binding"/>
    <property type="evidence" value="ECO:0007669"/>
    <property type="project" value="UniProtKB-KW"/>
</dbReference>
<sequence length="71" mass="7802">MNDSVFIKTTVAVTRPDEVKTEEIEKYFPIGKVTVHAVNGGLKTEGLYFTKLGDKDDSIEAAIACVEVKIK</sequence>
<keyword evidence="2" id="KW-0342">GTP-binding</keyword>
<evidence type="ECO:0000313" key="4">
    <source>
        <dbReference type="Proteomes" id="UP000287969"/>
    </source>
</evidence>
<dbReference type="InterPro" id="IPR011719">
    <property type="entry name" value="CHP02058"/>
</dbReference>
<dbReference type="Gene3D" id="3.30.1330.20">
    <property type="entry name" value="Tubulin/FtsZ, C-terminal domain"/>
    <property type="match status" value="1"/>
</dbReference>
<reference evidence="4" key="1">
    <citation type="submission" date="2019-01" db="EMBL/GenBank/DDBJ databases">
        <title>Draft genomes of a novel of Sporanaerobacter strains.</title>
        <authorList>
            <person name="Ma S."/>
        </authorList>
    </citation>
    <scope>NUCLEOTIDE SEQUENCE [LARGE SCALE GENOMIC DNA]</scope>
    <source>
        <strain evidence="4">NJN-17</strain>
    </source>
</reference>
<evidence type="ECO:0000313" key="3">
    <source>
        <dbReference type="EMBL" id="QAT63351.1"/>
    </source>
</evidence>
<accession>A0A410QHA9</accession>
<dbReference type="InterPro" id="IPR037103">
    <property type="entry name" value="Tubulin/FtsZ-like_C"/>
</dbReference>